<feature type="region of interest" description="Disordered" evidence="1">
    <location>
        <begin position="176"/>
        <end position="211"/>
    </location>
</feature>
<dbReference type="AlphaFoldDB" id="C0PA80"/>
<sequence>MCIHIHAYLLDLNGDVDLPARSLRDLDDSDPEHAGLELGLHAIPAVPRREEHPGIDHLAGLALLCRRQLLAICGAPPALLLGLRAVLCDATASRAPLAHQLLPLLDDEHVFVDLHGEVILGLPRHLEPQVHLVGVLLQLPPFLTWCHRVHQNEGRDVKWMQIRLWVVIPFPAGLAAHRKGPGPPSGSHRRRRRSRGGDCRPHWGPEAQKGARSDRRHCRSYSYVLP</sequence>
<evidence type="ECO:0000313" key="2">
    <source>
        <dbReference type="EMBL" id="ACN31075.1"/>
    </source>
</evidence>
<organism evidence="2">
    <name type="scientific">Zea mays</name>
    <name type="common">Maize</name>
    <dbReference type="NCBI Taxonomy" id="4577"/>
    <lineage>
        <taxon>Eukaryota</taxon>
        <taxon>Viridiplantae</taxon>
        <taxon>Streptophyta</taxon>
        <taxon>Embryophyta</taxon>
        <taxon>Tracheophyta</taxon>
        <taxon>Spermatophyta</taxon>
        <taxon>Magnoliopsida</taxon>
        <taxon>Liliopsida</taxon>
        <taxon>Poales</taxon>
        <taxon>Poaceae</taxon>
        <taxon>PACMAD clade</taxon>
        <taxon>Panicoideae</taxon>
        <taxon>Andropogonodae</taxon>
        <taxon>Andropogoneae</taxon>
        <taxon>Tripsacinae</taxon>
        <taxon>Zea</taxon>
    </lineage>
</organism>
<dbReference type="EMBL" id="BT065199">
    <property type="protein sequence ID" value="ACN31075.1"/>
    <property type="molecule type" value="mRNA"/>
</dbReference>
<evidence type="ECO:0000256" key="1">
    <source>
        <dbReference type="SAM" id="MobiDB-lite"/>
    </source>
</evidence>
<accession>C0PA80</accession>
<proteinExistence type="evidence at transcript level"/>
<reference evidence="2" key="1">
    <citation type="journal article" date="2009" name="PLoS Genet.">
        <title>Sequencing, mapping, and analysis of 27,455 maize full-length cDNAs.</title>
        <authorList>
            <person name="Soderlund C."/>
            <person name="Descour A."/>
            <person name="Kudrna D."/>
            <person name="Bomhoff M."/>
            <person name="Boyd L."/>
            <person name="Currie J."/>
            <person name="Angelova A."/>
            <person name="Collura K."/>
            <person name="Wissotski M."/>
            <person name="Ashley E."/>
            <person name="Morrow D."/>
            <person name="Fernandes J."/>
            <person name="Walbot V."/>
            <person name="Yu Y."/>
        </authorList>
    </citation>
    <scope>NUCLEOTIDE SEQUENCE</scope>
    <source>
        <strain evidence="2">B73</strain>
    </source>
</reference>
<name>C0PA80_MAIZE</name>
<protein>
    <submittedName>
        <fullName evidence="2">Uncharacterized protein</fullName>
    </submittedName>
</protein>
<feature type="compositionally biased region" description="Basic and acidic residues" evidence="1">
    <location>
        <begin position="195"/>
        <end position="211"/>
    </location>
</feature>
<reference evidence="2" key="2">
    <citation type="submission" date="2012-06" db="EMBL/GenBank/DDBJ databases">
        <authorList>
            <person name="Yu Y."/>
            <person name="Currie J."/>
            <person name="Lomeli R."/>
            <person name="Angelova A."/>
            <person name="Collura K."/>
            <person name="Wissotski M."/>
            <person name="Campos D."/>
            <person name="Kudrna D."/>
            <person name="Golser W."/>
            <person name="Ashely E."/>
            <person name="Descour A."/>
            <person name="Fernandes J."/>
            <person name="Soderlund C."/>
            <person name="Walbot V."/>
        </authorList>
    </citation>
    <scope>NUCLEOTIDE SEQUENCE</scope>
    <source>
        <strain evidence="2">B73</strain>
    </source>
</reference>